<accession>A0AAN5CVV6</accession>
<dbReference type="PANTHER" id="PTHR24055">
    <property type="entry name" value="MITOGEN-ACTIVATED PROTEIN KINASE"/>
    <property type="match status" value="1"/>
</dbReference>
<gene>
    <name evidence="4" type="ORF">PMAYCL1PPCAC_21968</name>
</gene>
<name>A0AAN5CVV6_9BILA</name>
<sequence length="86" mass="9804">SSLYRAIETISFLGDENMVYTEKADIWSIGALFCEMVIGTPIFEYKHPLLKAVQICGPIPENVLEKIDHEESRGFLRSRSSKAKRE</sequence>
<protein>
    <recommendedName>
        <fullName evidence="3">Protein kinase domain-containing protein</fullName>
    </recommendedName>
</protein>
<dbReference type="SUPFAM" id="SSF56112">
    <property type="entry name" value="Protein kinase-like (PK-like)"/>
    <property type="match status" value="1"/>
</dbReference>
<dbReference type="Gene3D" id="1.10.510.10">
    <property type="entry name" value="Transferase(Phosphotransferase) domain 1"/>
    <property type="match status" value="1"/>
</dbReference>
<keyword evidence="2" id="KW-0067">ATP-binding</keyword>
<evidence type="ECO:0000256" key="1">
    <source>
        <dbReference type="ARBA" id="ARBA00022741"/>
    </source>
</evidence>
<evidence type="ECO:0000256" key="2">
    <source>
        <dbReference type="ARBA" id="ARBA00022840"/>
    </source>
</evidence>
<dbReference type="EMBL" id="BTRK01000005">
    <property type="protein sequence ID" value="GMR51773.1"/>
    <property type="molecule type" value="Genomic_DNA"/>
</dbReference>
<evidence type="ECO:0000259" key="3">
    <source>
        <dbReference type="PROSITE" id="PS50011"/>
    </source>
</evidence>
<dbReference type="GO" id="GO:0005524">
    <property type="term" value="F:ATP binding"/>
    <property type="evidence" value="ECO:0007669"/>
    <property type="project" value="UniProtKB-KW"/>
</dbReference>
<feature type="domain" description="Protein kinase" evidence="3">
    <location>
        <begin position="1"/>
        <end position="86"/>
    </location>
</feature>
<dbReference type="AlphaFoldDB" id="A0AAN5CVV6"/>
<comment type="caution">
    <text evidence="4">The sequence shown here is derived from an EMBL/GenBank/DDBJ whole genome shotgun (WGS) entry which is preliminary data.</text>
</comment>
<feature type="non-terminal residue" evidence="4">
    <location>
        <position position="1"/>
    </location>
</feature>
<evidence type="ECO:0000313" key="4">
    <source>
        <dbReference type="EMBL" id="GMR51773.1"/>
    </source>
</evidence>
<organism evidence="4 5">
    <name type="scientific">Pristionchus mayeri</name>
    <dbReference type="NCBI Taxonomy" id="1317129"/>
    <lineage>
        <taxon>Eukaryota</taxon>
        <taxon>Metazoa</taxon>
        <taxon>Ecdysozoa</taxon>
        <taxon>Nematoda</taxon>
        <taxon>Chromadorea</taxon>
        <taxon>Rhabditida</taxon>
        <taxon>Rhabditina</taxon>
        <taxon>Diplogasteromorpha</taxon>
        <taxon>Diplogasteroidea</taxon>
        <taxon>Neodiplogasteridae</taxon>
        <taxon>Pristionchus</taxon>
    </lineage>
</organism>
<dbReference type="InterPro" id="IPR050117">
    <property type="entry name" value="MAPK"/>
</dbReference>
<evidence type="ECO:0000313" key="5">
    <source>
        <dbReference type="Proteomes" id="UP001328107"/>
    </source>
</evidence>
<proteinExistence type="predicted"/>
<keyword evidence="1" id="KW-0547">Nucleotide-binding</keyword>
<dbReference type="InterPro" id="IPR011009">
    <property type="entry name" value="Kinase-like_dom_sf"/>
</dbReference>
<dbReference type="Proteomes" id="UP001328107">
    <property type="component" value="Unassembled WGS sequence"/>
</dbReference>
<dbReference type="GO" id="GO:0004672">
    <property type="term" value="F:protein kinase activity"/>
    <property type="evidence" value="ECO:0007669"/>
    <property type="project" value="InterPro"/>
</dbReference>
<dbReference type="PROSITE" id="PS50011">
    <property type="entry name" value="PROTEIN_KINASE_DOM"/>
    <property type="match status" value="1"/>
</dbReference>
<reference evidence="5" key="1">
    <citation type="submission" date="2022-10" db="EMBL/GenBank/DDBJ databases">
        <title>Genome assembly of Pristionchus species.</title>
        <authorList>
            <person name="Yoshida K."/>
            <person name="Sommer R.J."/>
        </authorList>
    </citation>
    <scope>NUCLEOTIDE SEQUENCE [LARGE SCALE GENOMIC DNA]</scope>
    <source>
        <strain evidence="5">RS5460</strain>
    </source>
</reference>
<keyword evidence="5" id="KW-1185">Reference proteome</keyword>
<feature type="non-terminal residue" evidence="4">
    <location>
        <position position="86"/>
    </location>
</feature>
<dbReference type="InterPro" id="IPR000719">
    <property type="entry name" value="Prot_kinase_dom"/>
</dbReference>